<dbReference type="InterPro" id="IPR030184">
    <property type="entry name" value="WAT1-related"/>
</dbReference>
<evidence type="ECO:0000256" key="5">
    <source>
        <dbReference type="ARBA" id="ARBA00023136"/>
    </source>
</evidence>
<accession>A0A314U6K5</accession>
<dbReference type="OrthoDB" id="1727045at2759"/>
<evidence type="ECO:0000313" key="9">
    <source>
        <dbReference type="Proteomes" id="UP000250321"/>
    </source>
</evidence>
<dbReference type="Proteomes" id="UP000250321">
    <property type="component" value="Unassembled WGS sequence"/>
</dbReference>
<keyword evidence="3 6" id="KW-0812">Transmembrane</keyword>
<dbReference type="GO" id="GO:0016020">
    <property type="term" value="C:membrane"/>
    <property type="evidence" value="ECO:0007669"/>
    <property type="project" value="UniProtKB-SubCell"/>
</dbReference>
<evidence type="ECO:0000256" key="6">
    <source>
        <dbReference type="RuleBase" id="RU363077"/>
    </source>
</evidence>
<dbReference type="AlphaFoldDB" id="A0A314U6K5"/>
<keyword evidence="9" id="KW-1185">Reference proteome</keyword>
<evidence type="ECO:0000256" key="2">
    <source>
        <dbReference type="ARBA" id="ARBA00007635"/>
    </source>
</evidence>
<feature type="transmembrane region" description="Helical" evidence="6">
    <location>
        <begin position="38"/>
        <end position="62"/>
    </location>
</feature>
<dbReference type="PANTHER" id="PTHR31218">
    <property type="entry name" value="WAT1-RELATED PROTEIN"/>
    <property type="match status" value="1"/>
</dbReference>
<name>A0A314U6K5_PRUYE</name>
<comment type="similarity">
    <text evidence="2 6">Belongs to the drug/metabolite transporter (DMT) superfamily. Plant drug/metabolite exporter (P-DME) (TC 2.A.7.4) family.</text>
</comment>
<feature type="transmembrane region" description="Helical" evidence="6">
    <location>
        <begin position="136"/>
        <end position="154"/>
    </location>
</feature>
<dbReference type="GO" id="GO:0022857">
    <property type="term" value="F:transmembrane transporter activity"/>
    <property type="evidence" value="ECO:0007669"/>
    <property type="project" value="InterPro"/>
</dbReference>
<proteinExistence type="inferred from homology"/>
<evidence type="ECO:0000259" key="7">
    <source>
        <dbReference type="Pfam" id="PF00892"/>
    </source>
</evidence>
<evidence type="ECO:0000313" key="8">
    <source>
        <dbReference type="EMBL" id="PQM32901.1"/>
    </source>
</evidence>
<comment type="caution">
    <text evidence="8">The sequence shown here is derived from an EMBL/GenBank/DDBJ whole genome shotgun (WGS) entry which is preliminary data.</text>
</comment>
<keyword evidence="5 6" id="KW-0472">Membrane</keyword>
<dbReference type="EMBL" id="PJQY01003993">
    <property type="protein sequence ID" value="PQM32901.1"/>
    <property type="molecule type" value="Genomic_DNA"/>
</dbReference>
<evidence type="ECO:0000256" key="3">
    <source>
        <dbReference type="ARBA" id="ARBA00022692"/>
    </source>
</evidence>
<dbReference type="SUPFAM" id="SSF103481">
    <property type="entry name" value="Multidrug resistance efflux transporter EmrE"/>
    <property type="match status" value="2"/>
</dbReference>
<feature type="transmembrane region" description="Helical" evidence="6">
    <location>
        <begin position="277"/>
        <end position="298"/>
    </location>
</feature>
<evidence type="ECO:0000256" key="1">
    <source>
        <dbReference type="ARBA" id="ARBA00004141"/>
    </source>
</evidence>
<gene>
    <name evidence="8" type="ORF">Pyn_00792</name>
</gene>
<comment type="subcellular location">
    <subcellularLocation>
        <location evidence="1 6">Membrane</location>
        <topology evidence="1 6">Multi-pass membrane protein</topology>
    </subcellularLocation>
</comment>
<keyword evidence="4 6" id="KW-1133">Transmembrane helix</keyword>
<feature type="transmembrane region" description="Helical" evidence="6">
    <location>
        <begin position="181"/>
        <end position="201"/>
    </location>
</feature>
<feature type="domain" description="EamA" evidence="7">
    <location>
        <begin position="26"/>
        <end position="152"/>
    </location>
</feature>
<protein>
    <recommendedName>
        <fullName evidence="6">WAT1-related protein</fullName>
    </recommendedName>
</protein>
<feature type="transmembrane region" description="Helical" evidence="6">
    <location>
        <begin position="246"/>
        <end position="265"/>
    </location>
</feature>
<feature type="transmembrane region" description="Helical" evidence="6">
    <location>
        <begin position="213"/>
        <end position="234"/>
    </location>
</feature>
<dbReference type="InterPro" id="IPR000620">
    <property type="entry name" value="EamA_dom"/>
</dbReference>
<dbReference type="Pfam" id="PF00892">
    <property type="entry name" value="EamA"/>
    <property type="match status" value="1"/>
</dbReference>
<dbReference type="STRING" id="2094558.A0A314U6K5"/>
<feature type="transmembrane region" description="Helical" evidence="6">
    <location>
        <begin position="304"/>
        <end position="322"/>
    </location>
</feature>
<sequence>MAWRFIHQDALPVAAMVTVECTNVGLNVLFKAATSRGLSYYVFIVYSNAIATLVLLPLFFIFRRTGLPSFNLSLLSKVFLLGLIGFLADICGYKGLSYSSPTLSSAMSNLTPAFTFILAVFFRMEKLALRSCSTQAKIMGTLVSISGALVVVLYKGPTILSTPSTVLSPPSAVLGTSEKNWVIGGLLLAVQYLLSSTWYILQTHVMKMYPAETVLVFLFNLCGTIISAPVCLIAETNLSAWRLRPGIALVAIICSGCLGSSLGSLVHTWGLHLKGPVFISIFKPLSIAIAAAFSVIFLGDALSLGSVVGAIILSMGFYAVIWGKAKEDEMSEDCRFESSRALPIAIGKTPLLESHKVENM</sequence>
<organism evidence="8 9">
    <name type="scientific">Prunus yedoensis var. nudiflora</name>
    <dbReference type="NCBI Taxonomy" id="2094558"/>
    <lineage>
        <taxon>Eukaryota</taxon>
        <taxon>Viridiplantae</taxon>
        <taxon>Streptophyta</taxon>
        <taxon>Embryophyta</taxon>
        <taxon>Tracheophyta</taxon>
        <taxon>Spermatophyta</taxon>
        <taxon>Magnoliopsida</taxon>
        <taxon>eudicotyledons</taxon>
        <taxon>Gunneridae</taxon>
        <taxon>Pentapetalae</taxon>
        <taxon>rosids</taxon>
        <taxon>fabids</taxon>
        <taxon>Rosales</taxon>
        <taxon>Rosaceae</taxon>
        <taxon>Amygdaloideae</taxon>
        <taxon>Amygdaleae</taxon>
        <taxon>Prunus</taxon>
    </lineage>
</organism>
<reference evidence="8 9" key="1">
    <citation type="submission" date="2018-02" db="EMBL/GenBank/DDBJ databases">
        <title>Draft genome of wild Prunus yedoensis var. nudiflora.</title>
        <authorList>
            <person name="Baek S."/>
            <person name="Kim J.-H."/>
            <person name="Choi K."/>
            <person name="Kim G.-B."/>
            <person name="Cho A."/>
            <person name="Jang H."/>
            <person name="Shin C.-H."/>
            <person name="Yu H.-J."/>
            <person name="Mun J.-H."/>
        </authorList>
    </citation>
    <scope>NUCLEOTIDE SEQUENCE [LARGE SCALE GENOMIC DNA]</scope>
    <source>
        <strain evidence="9">cv. Jeju island</strain>
        <tissue evidence="8">Leaf</tissue>
    </source>
</reference>
<dbReference type="InterPro" id="IPR037185">
    <property type="entry name" value="EmrE-like"/>
</dbReference>
<evidence type="ECO:0000256" key="4">
    <source>
        <dbReference type="ARBA" id="ARBA00022989"/>
    </source>
</evidence>
<feature type="transmembrane region" description="Helical" evidence="6">
    <location>
        <begin position="74"/>
        <end position="96"/>
    </location>
</feature>
<feature type="transmembrane region" description="Helical" evidence="6">
    <location>
        <begin position="102"/>
        <end position="124"/>
    </location>
</feature>